<dbReference type="EMBL" id="JAFLHG010000002">
    <property type="protein sequence ID" value="MBT8797041.1"/>
    <property type="molecule type" value="Genomic_DNA"/>
</dbReference>
<keyword evidence="10" id="KW-1185">Reference proteome</keyword>
<accession>A0ABS5XRH9</accession>
<comment type="similarity">
    <text evidence="1">Belongs to the ROK (NagC/XylR) family.</text>
</comment>
<evidence type="ECO:0000256" key="7">
    <source>
        <dbReference type="ARBA" id="ARBA00022840"/>
    </source>
</evidence>
<dbReference type="SUPFAM" id="SSF53067">
    <property type="entry name" value="Actin-like ATPase domain"/>
    <property type="match status" value="1"/>
</dbReference>
<evidence type="ECO:0000256" key="1">
    <source>
        <dbReference type="ARBA" id="ARBA00006479"/>
    </source>
</evidence>
<dbReference type="RefSeq" id="WP_215486288.1">
    <property type="nucleotide sequence ID" value="NZ_BAAAPJ010000001.1"/>
</dbReference>
<dbReference type="Proteomes" id="UP000740605">
    <property type="component" value="Unassembled WGS sequence"/>
</dbReference>
<evidence type="ECO:0000313" key="9">
    <source>
        <dbReference type="EMBL" id="MBT8797041.1"/>
    </source>
</evidence>
<dbReference type="InterPro" id="IPR043129">
    <property type="entry name" value="ATPase_NBD"/>
</dbReference>
<dbReference type="Gene3D" id="3.30.420.40">
    <property type="match status" value="2"/>
</dbReference>
<dbReference type="PANTHER" id="PTHR18964:SF173">
    <property type="entry name" value="GLUCOKINASE"/>
    <property type="match status" value="1"/>
</dbReference>
<keyword evidence="4 9" id="KW-0808">Transferase</keyword>
<sequence>MLNVGIDIGGTKIAGGVVAADGRILERVRVATPTDTGALARAVAEMVELLAARHEVHGVGVAAAGFIDRSRSVMLHAPNIDWQNEPLRAQFEALIGRPVTLENDANAAGWGEFRFGAGRGTTDMVMVTLGTGVGGAVITDGQLVIGANGSAAELGHVRFVRGGRPCGCGQSGCLEQYASGRALQRELADIAASDDIGTRLAAHRGADGIVHGPHLALLLAEGDAGALEAVRRVATALGEACGAFQAVLDPELYVIGGGVADLGEVLLEPTRIAYETALPGFGDRPTARFVTATLGNDAGLVGVADLAGLRSV</sequence>
<evidence type="ECO:0000256" key="3">
    <source>
        <dbReference type="ARBA" id="ARBA00014701"/>
    </source>
</evidence>
<protein>
    <recommendedName>
        <fullName evidence="3">Glucokinase</fullName>
        <ecNumber evidence="2">2.7.1.2</ecNumber>
    </recommendedName>
    <alternativeName>
        <fullName evidence="8">Glucose kinase</fullName>
    </alternativeName>
</protein>
<dbReference type="InterPro" id="IPR000600">
    <property type="entry name" value="ROK"/>
</dbReference>
<evidence type="ECO:0000256" key="4">
    <source>
        <dbReference type="ARBA" id="ARBA00022679"/>
    </source>
</evidence>
<keyword evidence="5" id="KW-0547">Nucleotide-binding</keyword>
<reference evidence="9 10" key="1">
    <citation type="submission" date="2021-03" db="EMBL/GenBank/DDBJ databases">
        <title>Microbacterium pauli sp. nov., isolated from microfiltered milk.</title>
        <authorList>
            <person name="Bellassi P."/>
            <person name="Fontana A."/>
            <person name="Callegari M.L."/>
            <person name="Lorenzo M."/>
            <person name="Cappa F."/>
        </authorList>
    </citation>
    <scope>NUCLEOTIDE SEQUENCE [LARGE SCALE GENOMIC DNA]</scope>
    <source>
        <strain evidence="9 10">DSM 18909</strain>
    </source>
</reference>
<evidence type="ECO:0000256" key="2">
    <source>
        <dbReference type="ARBA" id="ARBA00012323"/>
    </source>
</evidence>
<evidence type="ECO:0000256" key="5">
    <source>
        <dbReference type="ARBA" id="ARBA00022741"/>
    </source>
</evidence>
<dbReference type="EC" id="2.7.1.2" evidence="2"/>
<keyword evidence="7" id="KW-0067">ATP-binding</keyword>
<evidence type="ECO:0000256" key="8">
    <source>
        <dbReference type="ARBA" id="ARBA00032386"/>
    </source>
</evidence>
<evidence type="ECO:0000256" key="6">
    <source>
        <dbReference type="ARBA" id="ARBA00022777"/>
    </source>
</evidence>
<organism evidence="9 10">
    <name type="scientific">Microbacterium flavum</name>
    <dbReference type="NCBI Taxonomy" id="415216"/>
    <lineage>
        <taxon>Bacteria</taxon>
        <taxon>Bacillati</taxon>
        <taxon>Actinomycetota</taxon>
        <taxon>Actinomycetes</taxon>
        <taxon>Micrococcales</taxon>
        <taxon>Microbacteriaceae</taxon>
        <taxon>Microbacterium</taxon>
    </lineage>
</organism>
<dbReference type="NCBIfam" id="TIGR00744">
    <property type="entry name" value="ROK_glcA_fam"/>
    <property type="match status" value="1"/>
</dbReference>
<proteinExistence type="inferred from homology"/>
<keyword evidence="6" id="KW-0418">Kinase</keyword>
<dbReference type="Pfam" id="PF00480">
    <property type="entry name" value="ROK"/>
    <property type="match status" value="1"/>
</dbReference>
<dbReference type="PROSITE" id="PS01125">
    <property type="entry name" value="ROK"/>
    <property type="match status" value="1"/>
</dbReference>
<comment type="caution">
    <text evidence="9">The sequence shown here is derived from an EMBL/GenBank/DDBJ whole genome shotgun (WGS) entry which is preliminary data.</text>
</comment>
<dbReference type="InterPro" id="IPR049874">
    <property type="entry name" value="ROK_cs"/>
</dbReference>
<evidence type="ECO:0000313" key="10">
    <source>
        <dbReference type="Proteomes" id="UP000740605"/>
    </source>
</evidence>
<name>A0ABS5XRH9_9MICO</name>
<dbReference type="PANTHER" id="PTHR18964">
    <property type="entry name" value="ROK (REPRESSOR, ORF, KINASE) FAMILY"/>
    <property type="match status" value="1"/>
</dbReference>
<dbReference type="CDD" id="cd24061">
    <property type="entry name" value="ASKHA_NBD_ROK_SgGLK-like"/>
    <property type="match status" value="1"/>
</dbReference>
<dbReference type="GO" id="GO:0004340">
    <property type="term" value="F:glucokinase activity"/>
    <property type="evidence" value="ECO:0007669"/>
    <property type="project" value="UniProtKB-EC"/>
</dbReference>
<dbReference type="InterPro" id="IPR004654">
    <property type="entry name" value="ROK_glcA"/>
</dbReference>
<gene>
    <name evidence="9" type="ORF">J0P97_02995</name>
</gene>